<dbReference type="EMBL" id="SACT01000007">
    <property type="protein sequence ID" value="RVT49651.1"/>
    <property type="molecule type" value="Genomic_DNA"/>
</dbReference>
<gene>
    <name evidence="1" type="ORF">ENE75_18570</name>
</gene>
<dbReference type="OrthoDB" id="769412at2"/>
<comment type="caution">
    <text evidence="1">The sequence shown here is derived from an EMBL/GenBank/DDBJ whole genome shotgun (WGS) entry which is preliminary data.</text>
</comment>
<keyword evidence="2" id="KW-1185">Reference proteome</keyword>
<evidence type="ECO:0000313" key="1">
    <source>
        <dbReference type="EMBL" id="RVT49651.1"/>
    </source>
</evidence>
<dbReference type="RefSeq" id="WP_128199823.1">
    <property type="nucleotide sequence ID" value="NZ_SACT01000007.1"/>
</dbReference>
<proteinExistence type="predicted"/>
<evidence type="ECO:0000313" key="2">
    <source>
        <dbReference type="Proteomes" id="UP000288178"/>
    </source>
</evidence>
<protein>
    <recommendedName>
        <fullName evidence="3">DNA-binding protein</fullName>
    </recommendedName>
</protein>
<dbReference type="AlphaFoldDB" id="A0A3S2UN56"/>
<sequence>MNTPQNTGDPRGTPALVKAAQVARRAGLPKRTLLSEIEAGRIPIGIVRIGMNGVAYLNRADSARFLETVGATL</sequence>
<accession>A0A3S2UN56</accession>
<reference evidence="1 2" key="1">
    <citation type="submission" date="2019-01" db="EMBL/GenBank/DDBJ databases">
        <authorList>
            <person name="Chen W.-M."/>
        </authorList>
    </citation>
    <scope>NUCLEOTIDE SEQUENCE [LARGE SCALE GENOMIC DNA]</scope>
    <source>
        <strain evidence="1 2">ICH-3</strain>
    </source>
</reference>
<dbReference type="Proteomes" id="UP000288178">
    <property type="component" value="Unassembled WGS sequence"/>
</dbReference>
<name>A0A3S2UN56_9BURK</name>
<evidence type="ECO:0008006" key="3">
    <source>
        <dbReference type="Google" id="ProtNLM"/>
    </source>
</evidence>
<organism evidence="1 2">
    <name type="scientific">Rubrivivax albus</name>
    <dbReference type="NCBI Taxonomy" id="2499835"/>
    <lineage>
        <taxon>Bacteria</taxon>
        <taxon>Pseudomonadati</taxon>
        <taxon>Pseudomonadota</taxon>
        <taxon>Betaproteobacteria</taxon>
        <taxon>Burkholderiales</taxon>
        <taxon>Sphaerotilaceae</taxon>
        <taxon>Rubrivivax</taxon>
    </lineage>
</organism>